<feature type="transmembrane region" description="Helical" evidence="6">
    <location>
        <begin position="317"/>
        <end position="335"/>
    </location>
</feature>
<dbReference type="KEGG" id="gsn:YC6258_03800"/>
<dbReference type="InterPro" id="IPR035681">
    <property type="entry name" value="ComA-like_MBL"/>
</dbReference>
<evidence type="ECO:0000256" key="4">
    <source>
        <dbReference type="ARBA" id="ARBA00022989"/>
    </source>
</evidence>
<accession>A0A0C5VNF4</accession>
<keyword evidence="2" id="KW-1003">Cell membrane</keyword>
<dbReference type="InterPro" id="IPR052159">
    <property type="entry name" value="Competence_DNA_uptake"/>
</dbReference>
<dbReference type="CDD" id="cd07731">
    <property type="entry name" value="ComA-like_MBL-fold"/>
    <property type="match status" value="1"/>
</dbReference>
<evidence type="ECO:0000256" key="5">
    <source>
        <dbReference type="ARBA" id="ARBA00023136"/>
    </source>
</evidence>
<feature type="transmembrane region" description="Helical" evidence="6">
    <location>
        <begin position="443"/>
        <end position="472"/>
    </location>
</feature>
<dbReference type="NCBIfam" id="TIGR00361">
    <property type="entry name" value="ComEC_Rec2"/>
    <property type="match status" value="1"/>
</dbReference>
<dbReference type="AlphaFoldDB" id="A0A0C5VNF4"/>
<evidence type="ECO:0000313" key="11">
    <source>
        <dbReference type="Proteomes" id="UP000032266"/>
    </source>
</evidence>
<dbReference type="PANTHER" id="PTHR30619">
    <property type="entry name" value="DNA INTERNALIZATION/COMPETENCE PROTEIN COMEC/REC2"/>
    <property type="match status" value="1"/>
</dbReference>
<dbReference type="RefSeq" id="WP_044618000.1">
    <property type="nucleotide sequence ID" value="NZ_CP007142.1"/>
</dbReference>
<feature type="transmembrane region" description="Helical" evidence="6">
    <location>
        <begin position="399"/>
        <end position="422"/>
    </location>
</feature>
<dbReference type="InterPro" id="IPR036866">
    <property type="entry name" value="RibonucZ/Hydroxyglut_hydro"/>
</dbReference>
<proteinExistence type="predicted"/>
<evidence type="ECO:0000259" key="9">
    <source>
        <dbReference type="Pfam" id="PF13567"/>
    </source>
</evidence>
<evidence type="ECO:0000256" key="2">
    <source>
        <dbReference type="ARBA" id="ARBA00022475"/>
    </source>
</evidence>
<dbReference type="GO" id="GO:0016787">
    <property type="term" value="F:hydrolase activity"/>
    <property type="evidence" value="ECO:0007669"/>
    <property type="project" value="UniProtKB-KW"/>
</dbReference>
<dbReference type="InterPro" id="IPR025405">
    <property type="entry name" value="DUF4131"/>
</dbReference>
<sequence>MLYILLFWTSGILLGLFTVSFYWWLSFQIILCGILISTQFLKQKDIYLPSSFYICFFTFSLGVLVSSTAVQAGLRERVPASEAGQSIQLQIRVTAFPRKYDYYQSVTGKTLNLKYSKTLVFYWNDSDIKLLPGQRWAVTCMIKPPVSTLSPGAQDYRHVSFINHIDGQCSIKDARQISTVTGTWERLRVLVHERIYSMELAEPVRAFALAILTGDKVMFSPAQRVLFRNSQTQHLVVVSGLHLSMIFGMIYLISGWVLNGIGLVVRFPMLKFRLLLALGSAFVYAGICGFPVPTQRALIMMVIPALFFIFNRSQSWGLALGGAWIVVTAIDPLAILQPGTWLSFLAVTVLFCGLGFNHFLGGHWHARIMSFCTPQLLVFLGLSPLVMIISHSYNPFSVLVNLVAIPLVSFILLPLGFLMLLVSSWEPVFLYHLFSWGYTALQWVMQVGAVGVFSFTPSIVQLFCMSGMAVWLAGAKQLPGGGLLLCVCLVGMLVFQRQPDYPQHLQVTMLDVGQGQSIWVQRGIEGVLIDTGPGVSGGTGAYGRVVYPFLQSIDMTAPTSVVFSHDDSDHTSGLHMATETLQSLYWMTGEPDAIPFRGCRRGQTIVGQQLTISMLHPDDQFKYVGNNASCIVKIDTPDGCVLIPGDAGKDVEFRLVGLQREALRCDVLVAGHHGSRSSTSRQWLEAISPQLVLISAGAFNHFGHPHQQTLDNIEAEHIPWLSTRELSSVQITLNDHRLSYKPLKQPFFPWQGYINEIK</sequence>
<feature type="transmembrane region" description="Helical" evidence="6">
    <location>
        <begin position="6"/>
        <end position="25"/>
    </location>
</feature>
<dbReference type="GO" id="GO:0030420">
    <property type="term" value="P:establishment of competence for transformation"/>
    <property type="evidence" value="ECO:0007669"/>
    <property type="project" value="InterPro"/>
</dbReference>
<dbReference type="Gene3D" id="3.60.15.10">
    <property type="entry name" value="Ribonuclease Z/Hydroxyacylglutathione hydrolase-like"/>
    <property type="match status" value="1"/>
</dbReference>
<keyword evidence="10" id="KW-0378">Hydrolase</keyword>
<dbReference type="InterPro" id="IPR001279">
    <property type="entry name" value="Metallo-B-lactamas"/>
</dbReference>
<keyword evidence="5 6" id="KW-0472">Membrane</keyword>
<dbReference type="PANTHER" id="PTHR30619:SF1">
    <property type="entry name" value="RECOMBINATION PROTEIN 2"/>
    <property type="match status" value="1"/>
</dbReference>
<organism evidence="10 11">
    <name type="scientific">Gynuella sunshinyii YC6258</name>
    <dbReference type="NCBI Taxonomy" id="1445510"/>
    <lineage>
        <taxon>Bacteria</taxon>
        <taxon>Pseudomonadati</taxon>
        <taxon>Pseudomonadota</taxon>
        <taxon>Gammaproteobacteria</taxon>
        <taxon>Oceanospirillales</taxon>
        <taxon>Saccharospirillaceae</taxon>
        <taxon>Gynuella</taxon>
    </lineage>
</organism>
<feature type="transmembrane region" description="Helical" evidence="6">
    <location>
        <begin position="270"/>
        <end position="287"/>
    </location>
</feature>
<dbReference type="Proteomes" id="UP000032266">
    <property type="component" value="Chromosome"/>
</dbReference>
<gene>
    <name evidence="10" type="ORF">YC6258_03800</name>
</gene>
<evidence type="ECO:0000259" key="7">
    <source>
        <dbReference type="Pfam" id="PF00753"/>
    </source>
</evidence>
<feature type="domain" description="Metallo-beta-lactamase" evidence="7">
    <location>
        <begin position="511"/>
        <end position="690"/>
    </location>
</feature>
<feature type="domain" description="DUF4131" evidence="9">
    <location>
        <begin position="19"/>
        <end position="176"/>
    </location>
</feature>
<dbReference type="InterPro" id="IPR004477">
    <property type="entry name" value="ComEC_N"/>
</dbReference>
<feature type="transmembrane region" description="Helical" evidence="6">
    <location>
        <begin position="46"/>
        <end position="65"/>
    </location>
</feature>
<dbReference type="Pfam" id="PF13567">
    <property type="entry name" value="DUF4131"/>
    <property type="match status" value="1"/>
</dbReference>
<evidence type="ECO:0000256" key="1">
    <source>
        <dbReference type="ARBA" id="ARBA00004651"/>
    </source>
</evidence>
<evidence type="ECO:0000259" key="8">
    <source>
        <dbReference type="Pfam" id="PF03772"/>
    </source>
</evidence>
<evidence type="ECO:0000313" key="10">
    <source>
        <dbReference type="EMBL" id="AJQ95836.1"/>
    </source>
</evidence>
<feature type="transmembrane region" description="Helical" evidence="6">
    <location>
        <begin position="372"/>
        <end position="393"/>
    </location>
</feature>
<dbReference type="Pfam" id="PF03772">
    <property type="entry name" value="Competence"/>
    <property type="match status" value="1"/>
</dbReference>
<evidence type="ECO:0000256" key="6">
    <source>
        <dbReference type="SAM" id="Phobius"/>
    </source>
</evidence>
<keyword evidence="3 6" id="KW-0812">Transmembrane</keyword>
<dbReference type="GO" id="GO:0005886">
    <property type="term" value="C:plasma membrane"/>
    <property type="evidence" value="ECO:0007669"/>
    <property type="project" value="UniProtKB-SubCell"/>
</dbReference>
<feature type="transmembrane region" description="Helical" evidence="6">
    <location>
        <begin position="235"/>
        <end position="258"/>
    </location>
</feature>
<dbReference type="NCBIfam" id="TIGR00360">
    <property type="entry name" value="ComEC_N-term"/>
    <property type="match status" value="1"/>
</dbReference>
<dbReference type="STRING" id="1445510.YC6258_03800"/>
<keyword evidence="4 6" id="KW-1133">Transmembrane helix</keyword>
<keyword evidence="11" id="KW-1185">Reference proteome</keyword>
<reference evidence="10 11" key="1">
    <citation type="submission" date="2014-01" db="EMBL/GenBank/DDBJ databases">
        <title>Full genme sequencing of cellulolytic bacterium Gynuella sunshinyii YC6258T gen. nov., sp. nov.</title>
        <authorList>
            <person name="Khan H."/>
            <person name="Chung E.J."/>
            <person name="Chung Y.R."/>
        </authorList>
    </citation>
    <scope>NUCLEOTIDE SEQUENCE [LARGE SCALE GENOMIC DNA]</scope>
    <source>
        <strain evidence="10 11">YC6258</strain>
    </source>
</reference>
<evidence type="ECO:0000256" key="3">
    <source>
        <dbReference type="ARBA" id="ARBA00022692"/>
    </source>
</evidence>
<dbReference type="SUPFAM" id="SSF56281">
    <property type="entry name" value="Metallo-hydrolase/oxidoreductase"/>
    <property type="match status" value="1"/>
</dbReference>
<dbReference type="InterPro" id="IPR004797">
    <property type="entry name" value="Competence_ComEC/Rec2"/>
</dbReference>
<protein>
    <submittedName>
        <fullName evidence="10">Putative hydrolase (Metallo-beta-lactamase superfamily)</fullName>
    </submittedName>
</protein>
<dbReference type="Pfam" id="PF00753">
    <property type="entry name" value="Lactamase_B"/>
    <property type="match status" value="1"/>
</dbReference>
<dbReference type="OrthoDB" id="9761531at2"/>
<dbReference type="HOGENOM" id="CLU_010363_3_0_6"/>
<feature type="transmembrane region" description="Helical" evidence="6">
    <location>
        <begin position="341"/>
        <end position="360"/>
    </location>
</feature>
<dbReference type="EMBL" id="CP007142">
    <property type="protein sequence ID" value="AJQ95836.1"/>
    <property type="molecule type" value="Genomic_DNA"/>
</dbReference>
<feature type="transmembrane region" description="Helical" evidence="6">
    <location>
        <begin position="478"/>
        <end position="495"/>
    </location>
</feature>
<name>A0A0C5VNF4_9GAMM</name>
<comment type="subcellular location">
    <subcellularLocation>
        <location evidence="1">Cell membrane</location>
        <topology evidence="1">Multi-pass membrane protein</topology>
    </subcellularLocation>
</comment>
<feature type="domain" description="ComEC/Rec2-related protein" evidence="8">
    <location>
        <begin position="211"/>
        <end position="471"/>
    </location>
</feature>